<dbReference type="Proteomes" id="UP001178507">
    <property type="component" value="Unassembled WGS sequence"/>
</dbReference>
<protein>
    <submittedName>
        <fullName evidence="2">Uncharacterized protein</fullName>
    </submittedName>
</protein>
<evidence type="ECO:0000313" key="3">
    <source>
        <dbReference type="Proteomes" id="UP001178507"/>
    </source>
</evidence>
<dbReference type="SUPFAM" id="SSF55961">
    <property type="entry name" value="Bet v1-like"/>
    <property type="match status" value="1"/>
</dbReference>
<keyword evidence="1" id="KW-0175">Coiled coil</keyword>
<organism evidence="2 3">
    <name type="scientific">Effrenium voratum</name>
    <dbReference type="NCBI Taxonomy" id="2562239"/>
    <lineage>
        <taxon>Eukaryota</taxon>
        <taxon>Sar</taxon>
        <taxon>Alveolata</taxon>
        <taxon>Dinophyceae</taxon>
        <taxon>Suessiales</taxon>
        <taxon>Symbiodiniaceae</taxon>
        <taxon>Effrenium</taxon>
    </lineage>
</organism>
<evidence type="ECO:0000313" key="2">
    <source>
        <dbReference type="EMBL" id="CAJ1376343.1"/>
    </source>
</evidence>
<evidence type="ECO:0000256" key="1">
    <source>
        <dbReference type="SAM" id="Coils"/>
    </source>
</evidence>
<reference evidence="2" key="1">
    <citation type="submission" date="2023-08" db="EMBL/GenBank/DDBJ databases">
        <authorList>
            <person name="Chen Y."/>
            <person name="Shah S."/>
            <person name="Dougan E. K."/>
            <person name="Thang M."/>
            <person name="Chan C."/>
        </authorList>
    </citation>
    <scope>NUCLEOTIDE SEQUENCE</scope>
</reference>
<dbReference type="InterPro" id="IPR023393">
    <property type="entry name" value="START-like_dom_sf"/>
</dbReference>
<proteinExistence type="predicted"/>
<accession>A0AA36HVY9</accession>
<dbReference type="Gene3D" id="3.30.530.20">
    <property type="match status" value="1"/>
</dbReference>
<keyword evidence="3" id="KW-1185">Reference proteome</keyword>
<dbReference type="AlphaFoldDB" id="A0AA36HVY9"/>
<name>A0AA36HVY9_9DINO</name>
<comment type="caution">
    <text evidence="2">The sequence shown here is derived from an EMBL/GenBank/DDBJ whole genome shotgun (WGS) entry which is preliminary data.</text>
</comment>
<dbReference type="EMBL" id="CAUJNA010000386">
    <property type="protein sequence ID" value="CAJ1376343.1"/>
    <property type="molecule type" value="Genomic_DNA"/>
</dbReference>
<feature type="coiled-coil region" evidence="1">
    <location>
        <begin position="91"/>
        <end position="118"/>
    </location>
</feature>
<gene>
    <name evidence="2" type="ORF">EVOR1521_LOCUS5433</name>
</gene>
<sequence>MGQTCCQESHDEATVATLTAGKVGYEPALDLQNKEDVCDNAAEDAKAPQNTAAIIAQATEVVEGHMRDFDLDAADAAMGQALEELDAAADLLKATDTYRRLQQNLGHYERAKELLLADGFELLWQQDKARMEVKRDPSCRVFEYRLVIELDQPLHKAMAAFEEVDLVHQVQKQLTQPVRSFGACTPWWKALMSCFNVGFLKVEMVYELFRYRGRKDGFIIEGVHTEFDHSAAGVPAASWRTLRPWALSANLWKPAQDDSEATTFVHVSRAETGYTLPQWVLDMAAYFVARGFAADVQKSASEASKPGSAWMDRARQDKDGFYHELQLLEQARRRSGPWDDSMLDRCWHLPAERQNHTPPSLRGN</sequence>